<dbReference type="Proteomes" id="UP001516390">
    <property type="component" value="Unassembled WGS sequence"/>
</dbReference>
<evidence type="ECO:0008006" key="3">
    <source>
        <dbReference type="Google" id="ProtNLM"/>
    </source>
</evidence>
<dbReference type="InterPro" id="IPR009531">
    <property type="entry name" value="DUF1150"/>
</dbReference>
<gene>
    <name evidence="1" type="ORF">CPA57_02765</name>
</gene>
<accession>A0ABR5ZLV1</accession>
<keyword evidence="2" id="KW-1185">Reference proteome</keyword>
<sequence>MSLLAGNDERKSSASDRLAEDVYERARTMTGAELRDWGMREVAYFRPITHEGTTLIAIHAADGTPVCLAEDEDSAVDAILEQDMVPTFLQ</sequence>
<dbReference type="EMBL" id="NWUS01000001">
    <property type="protein sequence ID" value="MBA5725198.1"/>
    <property type="molecule type" value="Genomic_DNA"/>
</dbReference>
<evidence type="ECO:0000313" key="2">
    <source>
        <dbReference type="Proteomes" id="UP001516390"/>
    </source>
</evidence>
<dbReference type="Pfam" id="PF06620">
    <property type="entry name" value="DUF1150"/>
    <property type="match status" value="1"/>
</dbReference>
<name>A0ABR5ZLV1_9PROT</name>
<comment type="caution">
    <text evidence="1">The sequence shown here is derived from an EMBL/GenBank/DDBJ whole genome shotgun (WGS) entry which is preliminary data.</text>
</comment>
<proteinExistence type="predicted"/>
<organism evidence="1 2">
    <name type="scientific">Bombella favorum</name>
    <dbReference type="NCBI Taxonomy" id="2039164"/>
    <lineage>
        <taxon>Bacteria</taxon>
        <taxon>Pseudomonadati</taxon>
        <taxon>Pseudomonadota</taxon>
        <taxon>Alphaproteobacteria</taxon>
        <taxon>Acetobacterales</taxon>
        <taxon>Acetobacteraceae</taxon>
        <taxon>Bombella</taxon>
    </lineage>
</organism>
<evidence type="ECO:0000313" key="1">
    <source>
        <dbReference type="EMBL" id="MBA5725198.1"/>
    </source>
</evidence>
<reference evidence="1 2" key="1">
    <citation type="submission" date="2017-09" db="EMBL/GenBank/DDBJ databases">
        <authorList>
            <person name="Jakob F."/>
        </authorList>
    </citation>
    <scope>NUCLEOTIDE SEQUENCE [LARGE SCALE GENOMIC DNA]</scope>
    <source>
        <strain evidence="1 2">TMW 2.1880</strain>
    </source>
</reference>
<protein>
    <recommendedName>
        <fullName evidence="3">DUF1150 family protein</fullName>
    </recommendedName>
</protein>